<keyword evidence="5" id="KW-0489">Methyltransferase</keyword>
<protein>
    <submittedName>
        <fullName evidence="5">Magnesium protoporphyrin IX methyltransferase, chloroplastic</fullName>
    </submittedName>
</protein>
<dbReference type="SUPFAM" id="SSF53335">
    <property type="entry name" value="S-adenosyl-L-methionine-dependent methyltransferases"/>
    <property type="match status" value="1"/>
</dbReference>
<accession>A0A1Q9DMN3</accession>
<dbReference type="AlphaFoldDB" id="A0A1Q9DMN3"/>
<sequence>MCATGNRVLLACVIDLFVSPVGGVGCNFAKATADLHKDVEKDANKKAEAAKKGPEEVKKLPNLRSELSTYYLDKSLPRVFLVDEHFTPQAAYPPGDPLGFWTADTCSEKGKDDLSCASQKYFSPLAVETVQWLRASHIRLKLNDAFSAKRAQVIIRQGRKGHEADFIRKGELRVSHRSDCSDPSRLTEISKPEEVWEGKLEAVTCLDIGLRESQAEWVSIREIVLQSLDVEKQATTPAPEEPPPKADVQHSQYSLQHALLAALVGFSAGGLAWLAVWACQCACRDVTAASGLLSWWTLYYLVALDILICFFVTPSESSKPLIGVPQAFSMPRPVPSRRLQFQAVCKSGEPRKEALALDWRSMGSGILRISPQKLVHLGPGPDPRDPKQVQRSRALVSLGFILDPTLELAESILEGLLNSGDAVVGILVAHGSLGQRGQRQSLLQSVLTCIEAVLQKLSPDKQALVHLLDPSPDLYPEPSRHPDNINLALLIQFLRPLAENFMSLEWGSPLAQDYPMLIQRHIKLLTSQKVPWLCIHFSKLGHHRKLIRSKILHRWMEMLVMFPLTPADALYWDFVDVVGNQTVPKALALGGAKGERSDIRILHAKDKEAILEHLGDVSSLQGKVQRATEVWFKKNPLLDSLFDNPPAELTSNMELRPRTLPPRLADGGRSDLLQSLYDDSDLREKVPSDESLFELAVKRHDKTKQQAVLLTLHRMIQDMVQAGATLIAANGQCKAIYKTSDVTAPALEVNGWSEQHLEWANTPVLEKSVQRRQLEKRWHIVLVFKTTFSSPTTLAKLWEQPSLLAGSSEREAREKSRPEQKMPSTSRMTVEAAGEAETSQLPFFIGGLLVALAGVAALALGGETYDDVDDKKVVEEYFNTTGFERWQKIYGETDDVNPVQKDIRVGHAQTVDKILGWLDPNTISGKTVCDAGCGTGSLSIPLASRGAMVNGSDISSAMVGEAEVRAKDSLPAEKLPKFSTSDLEAISGSYDTVCCVDVLIHYPPDKMSGMVQHLAGLSKERLILSFAPKTWYYKLLKRIGELFPGKSKTTRAYLHDEADVEAALQQAGYQVTRKDMTATNFYFSRLFEAKPVAS</sequence>
<dbReference type="EMBL" id="LSRX01000467">
    <property type="protein sequence ID" value="OLP96426.1"/>
    <property type="molecule type" value="Genomic_DNA"/>
</dbReference>
<reference evidence="5 6" key="1">
    <citation type="submission" date="2016-02" db="EMBL/GenBank/DDBJ databases">
        <title>Genome analysis of coral dinoflagellate symbionts highlights evolutionary adaptations to a symbiotic lifestyle.</title>
        <authorList>
            <person name="Aranda M."/>
            <person name="Li Y."/>
            <person name="Liew Y.J."/>
            <person name="Baumgarten S."/>
            <person name="Simakov O."/>
            <person name="Wilson M."/>
            <person name="Piel J."/>
            <person name="Ashoor H."/>
            <person name="Bougouffa S."/>
            <person name="Bajic V.B."/>
            <person name="Ryu T."/>
            <person name="Ravasi T."/>
            <person name="Bayer T."/>
            <person name="Micklem G."/>
            <person name="Kim H."/>
            <person name="Bhak J."/>
            <person name="Lajeunesse T.C."/>
            <person name="Voolstra C.R."/>
        </authorList>
    </citation>
    <scope>NUCLEOTIDE SEQUENCE [LARGE SCALE GENOMIC DNA]</scope>
    <source>
        <strain evidence="5 6">CCMP2467</strain>
    </source>
</reference>
<dbReference type="OrthoDB" id="66144at2759"/>
<feature type="region of interest" description="Disordered" evidence="1">
    <location>
        <begin position="806"/>
        <end position="828"/>
    </location>
</feature>
<dbReference type="Pfam" id="PF07109">
    <property type="entry name" value="Mg-por_mtran_C"/>
    <property type="match status" value="1"/>
</dbReference>
<keyword evidence="2" id="KW-1133">Transmembrane helix</keyword>
<dbReference type="CDD" id="cd02440">
    <property type="entry name" value="AdoMet_MTases"/>
    <property type="match status" value="1"/>
</dbReference>
<evidence type="ECO:0000256" key="2">
    <source>
        <dbReference type="SAM" id="Phobius"/>
    </source>
</evidence>
<dbReference type="PROSITE" id="PS51556">
    <property type="entry name" value="SAM_MT_MG_PIX"/>
    <property type="match status" value="1"/>
</dbReference>
<dbReference type="PANTHER" id="PTHR12062">
    <property type="entry name" value="N-ACETYLGLUCOSAMINYLTRANSFERASE VI"/>
    <property type="match status" value="1"/>
</dbReference>
<feature type="signal peptide" evidence="3">
    <location>
        <begin position="1"/>
        <end position="23"/>
    </location>
</feature>
<feature type="compositionally biased region" description="Basic and acidic residues" evidence="1">
    <location>
        <begin position="808"/>
        <end position="820"/>
    </location>
</feature>
<evidence type="ECO:0000313" key="5">
    <source>
        <dbReference type="EMBL" id="OLP96426.1"/>
    </source>
</evidence>
<evidence type="ECO:0000256" key="3">
    <source>
        <dbReference type="SAM" id="SignalP"/>
    </source>
</evidence>
<keyword evidence="2" id="KW-0472">Membrane</keyword>
<dbReference type="GO" id="GO:0015995">
    <property type="term" value="P:chlorophyll biosynthetic process"/>
    <property type="evidence" value="ECO:0007669"/>
    <property type="project" value="InterPro"/>
</dbReference>
<keyword evidence="2" id="KW-0812">Transmembrane</keyword>
<evidence type="ECO:0000259" key="4">
    <source>
        <dbReference type="PROSITE" id="PS50042"/>
    </source>
</evidence>
<gene>
    <name evidence="5" type="primary">CHLM</name>
    <name evidence="5" type="ORF">AK812_SmicGene21338</name>
</gene>
<dbReference type="GO" id="GO:0046406">
    <property type="term" value="F:magnesium protoporphyrin IX methyltransferase activity"/>
    <property type="evidence" value="ECO:0007669"/>
    <property type="project" value="InterPro"/>
</dbReference>
<dbReference type="Proteomes" id="UP000186817">
    <property type="component" value="Unassembled WGS sequence"/>
</dbReference>
<evidence type="ECO:0000313" key="6">
    <source>
        <dbReference type="Proteomes" id="UP000186817"/>
    </source>
</evidence>
<dbReference type="GO" id="GO:0008375">
    <property type="term" value="F:acetylglucosaminyltransferase activity"/>
    <property type="evidence" value="ECO:0007669"/>
    <property type="project" value="TreeGrafter"/>
</dbReference>
<feature type="transmembrane region" description="Helical" evidence="2">
    <location>
        <begin position="258"/>
        <end position="279"/>
    </location>
</feature>
<dbReference type="Gene3D" id="3.40.50.150">
    <property type="entry name" value="Vaccinia Virus protein VP39"/>
    <property type="match status" value="1"/>
</dbReference>
<dbReference type="InterPro" id="IPR010251">
    <property type="entry name" value="Mg_prot_MeTrfase"/>
</dbReference>
<dbReference type="GO" id="GO:0006487">
    <property type="term" value="P:protein N-linked glycosylation"/>
    <property type="evidence" value="ECO:0007669"/>
    <property type="project" value="TreeGrafter"/>
</dbReference>
<dbReference type="NCBIfam" id="TIGR02021">
    <property type="entry name" value="BchM-ChlM"/>
    <property type="match status" value="1"/>
</dbReference>
<feature type="chain" id="PRO_5012593238" evidence="3">
    <location>
        <begin position="24"/>
        <end position="1094"/>
    </location>
</feature>
<dbReference type="InterPro" id="IPR029063">
    <property type="entry name" value="SAM-dependent_MTases_sf"/>
</dbReference>
<dbReference type="InterPro" id="IPR010940">
    <property type="entry name" value="Mg_prot_MeTrfase_C"/>
</dbReference>
<name>A0A1Q9DMN3_SYMMI</name>
<dbReference type="PANTHER" id="PTHR12062:SF33">
    <property type="entry name" value="ALPHA-1,6-MANNOSYL-GLYCOPROTEIN 4-BETA-N-ACETYLGLUCOSAMINYLTRANSFERASE-LIKE"/>
    <property type="match status" value="1"/>
</dbReference>
<dbReference type="InterPro" id="IPR006759">
    <property type="entry name" value="Glyco_transf_54"/>
</dbReference>
<keyword evidence="3" id="KW-0732">Signal</keyword>
<feature type="domain" description="Cyclic nucleotide-binding" evidence="4">
    <location>
        <begin position="146"/>
        <end position="197"/>
    </location>
</feature>
<feature type="transmembrane region" description="Helical" evidence="2">
    <location>
        <begin position="291"/>
        <end position="313"/>
    </location>
</feature>
<evidence type="ECO:0000256" key="1">
    <source>
        <dbReference type="SAM" id="MobiDB-lite"/>
    </source>
</evidence>
<dbReference type="PROSITE" id="PS50042">
    <property type="entry name" value="CNMP_BINDING_3"/>
    <property type="match status" value="1"/>
</dbReference>
<dbReference type="PROSITE" id="PS51257">
    <property type="entry name" value="PROKAR_LIPOPROTEIN"/>
    <property type="match status" value="1"/>
</dbReference>
<dbReference type="InterPro" id="IPR000595">
    <property type="entry name" value="cNMP-bd_dom"/>
</dbReference>
<keyword evidence="6" id="KW-1185">Reference proteome</keyword>
<comment type="caution">
    <text evidence="5">The sequence shown here is derived from an EMBL/GenBank/DDBJ whole genome shotgun (WGS) entry which is preliminary data.</text>
</comment>
<dbReference type="GO" id="GO:0032259">
    <property type="term" value="P:methylation"/>
    <property type="evidence" value="ECO:0007669"/>
    <property type="project" value="UniProtKB-KW"/>
</dbReference>
<organism evidence="5 6">
    <name type="scientific">Symbiodinium microadriaticum</name>
    <name type="common">Dinoflagellate</name>
    <name type="synonym">Zooxanthella microadriatica</name>
    <dbReference type="NCBI Taxonomy" id="2951"/>
    <lineage>
        <taxon>Eukaryota</taxon>
        <taxon>Sar</taxon>
        <taxon>Alveolata</taxon>
        <taxon>Dinophyceae</taxon>
        <taxon>Suessiales</taxon>
        <taxon>Symbiodiniaceae</taxon>
        <taxon>Symbiodinium</taxon>
    </lineage>
</organism>
<proteinExistence type="predicted"/>
<keyword evidence="5" id="KW-0808">Transferase</keyword>